<dbReference type="OrthoDB" id="5844009at2759"/>
<proteinExistence type="predicted"/>
<accession>A0A3P6R371</accession>
<keyword evidence="2" id="KW-1185">Reference proteome</keyword>
<evidence type="ECO:0000313" key="2">
    <source>
        <dbReference type="Proteomes" id="UP000267096"/>
    </source>
</evidence>
<organism evidence="1 2">
    <name type="scientific">Anisakis simplex</name>
    <name type="common">Herring worm</name>
    <dbReference type="NCBI Taxonomy" id="6269"/>
    <lineage>
        <taxon>Eukaryota</taxon>
        <taxon>Metazoa</taxon>
        <taxon>Ecdysozoa</taxon>
        <taxon>Nematoda</taxon>
        <taxon>Chromadorea</taxon>
        <taxon>Rhabditida</taxon>
        <taxon>Spirurina</taxon>
        <taxon>Ascaridomorpha</taxon>
        <taxon>Ascaridoidea</taxon>
        <taxon>Anisakidae</taxon>
        <taxon>Anisakis</taxon>
        <taxon>Anisakis simplex complex</taxon>
    </lineage>
</organism>
<gene>
    <name evidence="1" type="ORF">ASIM_LOCUS9423</name>
</gene>
<evidence type="ECO:0000313" key="1">
    <source>
        <dbReference type="EMBL" id="VDK39254.1"/>
    </source>
</evidence>
<reference evidence="1 2" key="1">
    <citation type="submission" date="2018-11" db="EMBL/GenBank/DDBJ databases">
        <authorList>
            <consortium name="Pathogen Informatics"/>
        </authorList>
    </citation>
    <scope>NUCLEOTIDE SEQUENCE [LARGE SCALE GENOMIC DNA]</scope>
</reference>
<name>A0A3P6R371_ANISI</name>
<dbReference type="AlphaFoldDB" id="A0A3P6R371"/>
<sequence length="46" mass="5240">MGEARIDPHELVIRPLVLIVQYAGEIQQVEPRRLERGFADTALSHD</sequence>
<protein>
    <submittedName>
        <fullName evidence="1">Uncharacterized protein</fullName>
    </submittedName>
</protein>
<dbReference type="EMBL" id="UYRR01028699">
    <property type="protein sequence ID" value="VDK39254.1"/>
    <property type="molecule type" value="Genomic_DNA"/>
</dbReference>
<dbReference type="Proteomes" id="UP000267096">
    <property type="component" value="Unassembled WGS sequence"/>
</dbReference>